<evidence type="ECO:0000256" key="2">
    <source>
        <dbReference type="ARBA" id="ARBA00023043"/>
    </source>
</evidence>
<feature type="domain" description="BTB" evidence="4">
    <location>
        <begin position="114"/>
        <end position="181"/>
    </location>
</feature>
<feature type="repeat" description="ANK" evidence="3">
    <location>
        <begin position="35"/>
        <end position="67"/>
    </location>
</feature>
<dbReference type="Gene3D" id="1.25.40.20">
    <property type="entry name" value="Ankyrin repeat-containing domain"/>
    <property type="match status" value="1"/>
</dbReference>
<dbReference type="SMART" id="SM00248">
    <property type="entry name" value="ANK"/>
    <property type="match status" value="1"/>
</dbReference>
<name>A0A480N213_PIG</name>
<dbReference type="InterPro" id="IPR002110">
    <property type="entry name" value="Ankyrin_rpt"/>
</dbReference>
<proteinExistence type="predicted"/>
<protein>
    <submittedName>
        <fullName evidence="5">Ankyrin repeat and BTB/POZ domain-containing protein 1 isoform 2</fullName>
    </submittedName>
</protein>
<keyword evidence="2 3" id="KW-0040">ANK repeat</keyword>
<keyword evidence="1" id="KW-0677">Repeat</keyword>
<dbReference type="Gene3D" id="3.30.710.10">
    <property type="entry name" value="Potassium Channel Kv1.1, Chain A"/>
    <property type="match status" value="1"/>
</dbReference>
<dbReference type="Pfam" id="PF00651">
    <property type="entry name" value="BTB"/>
    <property type="match status" value="1"/>
</dbReference>
<dbReference type="SUPFAM" id="SSF48403">
    <property type="entry name" value="Ankyrin repeat"/>
    <property type="match status" value="1"/>
</dbReference>
<dbReference type="AlphaFoldDB" id="A0A480N213"/>
<dbReference type="PANTHER" id="PTHR46231">
    <property type="entry name" value="ANKYRIN REPEAT AND BTB/POZ DOMAIN-CONTAINING PROTEIN 1"/>
    <property type="match status" value="1"/>
</dbReference>
<dbReference type="SMART" id="SM00225">
    <property type="entry name" value="BTB"/>
    <property type="match status" value="1"/>
</dbReference>
<dbReference type="Pfam" id="PF12796">
    <property type="entry name" value="Ank_2"/>
    <property type="match status" value="1"/>
</dbReference>
<dbReference type="CDD" id="cd18295">
    <property type="entry name" value="BTB1_POZ_ABTB1_BPOZ1"/>
    <property type="match status" value="1"/>
</dbReference>
<dbReference type="PANTHER" id="PTHR46231:SF1">
    <property type="entry name" value="ANKYRIN REPEAT AND BTB_POZ DOMAIN-CONTAINING PROTEIN 1"/>
    <property type="match status" value="1"/>
</dbReference>
<dbReference type="EMBL" id="DQIR01307970">
    <property type="protein sequence ID" value="HDC63448.1"/>
    <property type="molecule type" value="Transcribed_RNA"/>
</dbReference>
<dbReference type="InterPro" id="IPR000210">
    <property type="entry name" value="BTB/POZ_dom"/>
</dbReference>
<evidence type="ECO:0000256" key="3">
    <source>
        <dbReference type="PROSITE-ProRule" id="PRU00023"/>
    </source>
</evidence>
<dbReference type="InterPro" id="IPR044515">
    <property type="entry name" value="ABTB1"/>
</dbReference>
<dbReference type="InterPro" id="IPR036770">
    <property type="entry name" value="Ankyrin_rpt-contain_sf"/>
</dbReference>
<dbReference type="FunFam" id="3.30.710.10:FF:000063">
    <property type="entry name" value="Ankyrin repeat and BTB/POZ domain-containing protein 1"/>
    <property type="match status" value="1"/>
</dbReference>
<evidence type="ECO:0000259" key="4">
    <source>
        <dbReference type="PROSITE" id="PS50097"/>
    </source>
</evidence>
<dbReference type="SUPFAM" id="SSF54695">
    <property type="entry name" value="POZ domain"/>
    <property type="match status" value="1"/>
</dbReference>
<organism evidence="5">
    <name type="scientific">Sus scrofa</name>
    <name type="common">Pig</name>
    <dbReference type="NCBI Taxonomy" id="9823"/>
    <lineage>
        <taxon>Eukaryota</taxon>
        <taxon>Metazoa</taxon>
        <taxon>Chordata</taxon>
        <taxon>Craniata</taxon>
        <taxon>Vertebrata</taxon>
        <taxon>Euteleostomi</taxon>
        <taxon>Mammalia</taxon>
        <taxon>Eutheria</taxon>
        <taxon>Laurasiatheria</taxon>
        <taxon>Artiodactyla</taxon>
        <taxon>Suina</taxon>
        <taxon>Suidae</taxon>
        <taxon>Sus</taxon>
    </lineage>
</organism>
<evidence type="ECO:0000313" key="5">
    <source>
        <dbReference type="EMBL" id="HDA92431.1"/>
    </source>
</evidence>
<dbReference type="PROSITE" id="PS50097">
    <property type="entry name" value="BTB"/>
    <property type="match status" value="1"/>
</dbReference>
<accession>A0A480N213</accession>
<evidence type="ECO:0000256" key="1">
    <source>
        <dbReference type="ARBA" id="ARBA00022737"/>
    </source>
</evidence>
<sequence>MDTCDLFSSCRKGDVGRVRYLLEQRDVEVNVRDKWDSTPLYYACLCGHEELVLYLLANGARCEANTFDGERCLYGAQSDAIRRALREYKQVTSCRRRDHYYSFLLRLLEQGIHSDVVFMVHGRSFRAHRCILGARSAYFANMLDTKWKGKSVVVLRHPLINPVAFGALLQYLYTGCLDVSVEHVSDCERLAKQCQLWDLLGDLEAKLASKPGTCVKVLTIEPPQADLRLREDLALLADCALPTELRVSTLPRKGRRFKPKPGTSLFSSHTAGLCSVLCLDLQVGRRSPSGVSKSRPLAGAGCCPFSRLL</sequence>
<dbReference type="InterPro" id="IPR011333">
    <property type="entry name" value="SKP1/BTB/POZ_sf"/>
</dbReference>
<reference evidence="5" key="1">
    <citation type="journal article" date="2019" name="PeerJ">
        <title>Genes of the pig, Sus scrofa, reconstructed with EvidentialGene.</title>
        <authorList>
            <person name="Gilbert D.G."/>
        </authorList>
    </citation>
    <scope>NUCLEOTIDE SEQUENCE</scope>
</reference>
<dbReference type="PROSITE" id="PS50088">
    <property type="entry name" value="ANK_REPEAT"/>
    <property type="match status" value="1"/>
</dbReference>
<dbReference type="FunFam" id="1.25.40.20:FF:000115">
    <property type="entry name" value="Ankyrin repeat and BTB/POZ domain-containing protein 1"/>
    <property type="match status" value="1"/>
</dbReference>
<dbReference type="EMBL" id="DQIR01136955">
    <property type="protein sequence ID" value="HDA92431.1"/>
    <property type="molecule type" value="Transcribed_RNA"/>
</dbReference>